<keyword evidence="2" id="KW-0677">Repeat</keyword>
<protein>
    <submittedName>
        <fullName evidence="5">Uncharacterized protein</fullName>
    </submittedName>
</protein>
<organism evidence="5 6">
    <name type="scientific">Didymodactylos carnosus</name>
    <dbReference type="NCBI Taxonomy" id="1234261"/>
    <lineage>
        <taxon>Eukaryota</taxon>
        <taxon>Metazoa</taxon>
        <taxon>Spiralia</taxon>
        <taxon>Gnathifera</taxon>
        <taxon>Rotifera</taxon>
        <taxon>Eurotatoria</taxon>
        <taxon>Bdelloidea</taxon>
        <taxon>Philodinida</taxon>
        <taxon>Philodinidae</taxon>
        <taxon>Didymodactylos</taxon>
    </lineage>
</organism>
<evidence type="ECO:0000313" key="5">
    <source>
        <dbReference type="EMBL" id="CAF3723763.1"/>
    </source>
</evidence>
<dbReference type="PANTHER" id="PTHR45973">
    <property type="entry name" value="PROTEIN PHOSPHATASE 1 REGULATORY SUBUNIT SDS22-RELATED"/>
    <property type="match status" value="1"/>
</dbReference>
<evidence type="ECO:0000313" key="6">
    <source>
        <dbReference type="Proteomes" id="UP000682733"/>
    </source>
</evidence>
<dbReference type="Gene3D" id="3.80.10.10">
    <property type="entry name" value="Ribonuclease Inhibitor"/>
    <property type="match status" value="1"/>
</dbReference>
<dbReference type="EMBL" id="CAJNOK010004780">
    <property type="protein sequence ID" value="CAF0949410.1"/>
    <property type="molecule type" value="Genomic_DNA"/>
</dbReference>
<accession>A0A8S2I6L7</accession>
<dbReference type="AlphaFoldDB" id="A0A8S2I6L7"/>
<dbReference type="SUPFAM" id="SSF52058">
    <property type="entry name" value="L domain-like"/>
    <property type="match status" value="1"/>
</dbReference>
<dbReference type="PANTHER" id="PTHR45973:SF36">
    <property type="entry name" value="CENTRIOLIN"/>
    <property type="match status" value="1"/>
</dbReference>
<evidence type="ECO:0000313" key="4">
    <source>
        <dbReference type="EMBL" id="CAF0949410.1"/>
    </source>
</evidence>
<reference evidence="5" key="1">
    <citation type="submission" date="2021-02" db="EMBL/GenBank/DDBJ databases">
        <authorList>
            <person name="Nowell W R."/>
        </authorList>
    </citation>
    <scope>NUCLEOTIDE SEQUENCE</scope>
</reference>
<evidence type="ECO:0000256" key="3">
    <source>
        <dbReference type="SAM" id="MobiDB-lite"/>
    </source>
</evidence>
<evidence type="ECO:0000256" key="1">
    <source>
        <dbReference type="ARBA" id="ARBA00022614"/>
    </source>
</evidence>
<dbReference type="InterPro" id="IPR050576">
    <property type="entry name" value="Cilia_flagella_integrity"/>
</dbReference>
<name>A0A8S2I6L7_9BILA</name>
<dbReference type="InterPro" id="IPR001611">
    <property type="entry name" value="Leu-rich_rpt"/>
</dbReference>
<feature type="region of interest" description="Disordered" evidence="3">
    <location>
        <begin position="1"/>
        <end position="47"/>
    </location>
</feature>
<keyword evidence="1" id="KW-0433">Leucine-rich repeat</keyword>
<dbReference type="InterPro" id="IPR032675">
    <property type="entry name" value="LRR_dom_sf"/>
</dbReference>
<dbReference type="PROSITE" id="PS51450">
    <property type="entry name" value="LRR"/>
    <property type="match status" value="1"/>
</dbReference>
<comment type="caution">
    <text evidence="5">The sequence shown here is derived from an EMBL/GenBank/DDBJ whole genome shotgun (WGS) entry which is preliminary data.</text>
</comment>
<evidence type="ECO:0000256" key="2">
    <source>
        <dbReference type="ARBA" id="ARBA00022737"/>
    </source>
</evidence>
<gene>
    <name evidence="4" type="ORF">OVA965_LOCUS12072</name>
    <name evidence="5" type="ORF">TMI583_LOCUS12074</name>
</gene>
<feature type="compositionally biased region" description="Basic and acidic residues" evidence="3">
    <location>
        <begin position="34"/>
        <end position="47"/>
    </location>
</feature>
<feature type="compositionally biased region" description="Polar residues" evidence="3">
    <location>
        <begin position="16"/>
        <end position="32"/>
    </location>
</feature>
<dbReference type="Proteomes" id="UP000677228">
    <property type="component" value="Unassembled WGS sequence"/>
</dbReference>
<dbReference type="EMBL" id="CAJOBA010004784">
    <property type="protein sequence ID" value="CAF3723763.1"/>
    <property type="molecule type" value="Genomic_DNA"/>
</dbReference>
<proteinExistence type="predicted"/>
<sequence>NSALPNSIKPDGDCSRPTSSYDRLGQNDSKNASMHRDHQPFSSSEERYKRGVRYISDDLIRKLSKQNNLIRIKTLDFSQLRDKKIRYIENLQALVNLEQLNLNNNLIEKLDAIW</sequence>
<dbReference type="Proteomes" id="UP000682733">
    <property type="component" value="Unassembled WGS sequence"/>
</dbReference>
<feature type="non-terminal residue" evidence="5">
    <location>
        <position position="1"/>
    </location>
</feature>